<comment type="subunit">
    <text evidence="11">The RNAP catalytic core consists of 2 alpha, 1 beta, 1 beta' and 1 omega subunit. When a sigma factor is associated with the core the holoenzyme is formed, which can initiate transcription.</text>
</comment>
<sequence length="78" mass="8662">MILYPSVDKLLQQVDSRYSLIMLASKRAHELDQGAQELLTDYDSVKTVGKALEEIEAGEVTIDPDNEEDLGSNRPVAK</sequence>
<keyword evidence="5 11" id="KW-0808">Transferase</keyword>
<keyword evidence="15" id="KW-1185">Reference proteome</keyword>
<dbReference type="InterPro" id="IPR036161">
    <property type="entry name" value="RPB6/omega-like_sf"/>
</dbReference>
<dbReference type="GO" id="GO:0003677">
    <property type="term" value="F:DNA binding"/>
    <property type="evidence" value="ECO:0007669"/>
    <property type="project" value="UniProtKB-UniRule"/>
</dbReference>
<dbReference type="RefSeq" id="WP_057808722.1">
    <property type="nucleotide sequence ID" value="NZ_BJUD01000004.1"/>
</dbReference>
<evidence type="ECO:0000256" key="4">
    <source>
        <dbReference type="ARBA" id="ARBA00022478"/>
    </source>
</evidence>
<dbReference type="Proteomes" id="UP000321429">
    <property type="component" value="Unassembled WGS sequence"/>
</dbReference>
<evidence type="ECO:0000256" key="1">
    <source>
        <dbReference type="ARBA" id="ARBA00006711"/>
    </source>
</evidence>
<evidence type="ECO:0000256" key="7">
    <source>
        <dbReference type="ARBA" id="ARBA00023163"/>
    </source>
</evidence>
<evidence type="ECO:0000313" key="16">
    <source>
        <dbReference type="Proteomes" id="UP000321429"/>
    </source>
</evidence>
<evidence type="ECO:0000256" key="12">
    <source>
        <dbReference type="SAM" id="MobiDB-lite"/>
    </source>
</evidence>
<dbReference type="NCBIfam" id="TIGR00690">
    <property type="entry name" value="rpoZ"/>
    <property type="match status" value="1"/>
</dbReference>
<evidence type="ECO:0000313" key="14">
    <source>
        <dbReference type="EMBL" id="KRN96885.1"/>
    </source>
</evidence>
<reference evidence="14 15" key="1">
    <citation type="journal article" date="2015" name="Genome Announc.">
        <title>Expanding the biotechnology potential of lactobacilli through comparative genomics of 213 strains and associated genera.</title>
        <authorList>
            <person name="Sun Z."/>
            <person name="Harris H.M."/>
            <person name="McCann A."/>
            <person name="Guo C."/>
            <person name="Argimon S."/>
            <person name="Zhang W."/>
            <person name="Yang X."/>
            <person name="Jeffery I.B."/>
            <person name="Cooney J.C."/>
            <person name="Kagawa T.F."/>
            <person name="Liu W."/>
            <person name="Song Y."/>
            <person name="Salvetti E."/>
            <person name="Wrobel A."/>
            <person name="Rasinkangas P."/>
            <person name="Parkhill J."/>
            <person name="Rea M.C."/>
            <person name="O'Sullivan O."/>
            <person name="Ritari J."/>
            <person name="Douillard F.P."/>
            <person name="Paul Ross R."/>
            <person name="Yang R."/>
            <person name="Briner A.E."/>
            <person name="Felis G.E."/>
            <person name="de Vos W.M."/>
            <person name="Barrangou R."/>
            <person name="Klaenhammer T.R."/>
            <person name="Caufield P.W."/>
            <person name="Cui Y."/>
            <person name="Zhang H."/>
            <person name="O'Toole P.W."/>
        </authorList>
    </citation>
    <scope>NUCLEOTIDE SEQUENCE [LARGE SCALE GENOMIC DNA]</scope>
    <source>
        <strain evidence="14 15">DSM 22696</strain>
    </source>
</reference>
<accession>A0A0R2LAS6</accession>
<dbReference type="GO" id="GO:0003899">
    <property type="term" value="F:DNA-directed RNA polymerase activity"/>
    <property type="evidence" value="ECO:0007669"/>
    <property type="project" value="UniProtKB-UniRule"/>
</dbReference>
<evidence type="ECO:0000256" key="2">
    <source>
        <dbReference type="ARBA" id="ARBA00012418"/>
    </source>
</evidence>
<evidence type="ECO:0000256" key="3">
    <source>
        <dbReference type="ARBA" id="ARBA00013725"/>
    </source>
</evidence>
<gene>
    <name evidence="11 13" type="primary">rpoZ</name>
    <name evidence="14" type="ORF">IV55_GL000757</name>
    <name evidence="13" type="ORF">LSI01_03920</name>
</gene>
<dbReference type="PANTHER" id="PTHR34476:SF1">
    <property type="entry name" value="DNA-DIRECTED RNA POLYMERASE SUBUNIT OMEGA"/>
    <property type="match status" value="1"/>
</dbReference>
<comment type="caution">
    <text evidence="14">The sequence shown here is derived from an EMBL/GenBank/DDBJ whole genome shotgun (WGS) entry which is preliminary data.</text>
</comment>
<feature type="compositionally biased region" description="Acidic residues" evidence="12">
    <location>
        <begin position="59"/>
        <end position="70"/>
    </location>
</feature>
<dbReference type="InterPro" id="IPR006110">
    <property type="entry name" value="Pol_omega/Rpo6/RPB6"/>
</dbReference>
<dbReference type="SUPFAM" id="SSF63562">
    <property type="entry name" value="RPB6/omega subunit-like"/>
    <property type="match status" value="1"/>
</dbReference>
<proteinExistence type="inferred from homology"/>
<dbReference type="InterPro" id="IPR003716">
    <property type="entry name" value="DNA-dir_RNA_pol_omega"/>
</dbReference>
<comment type="catalytic activity">
    <reaction evidence="10 11">
        <text>RNA(n) + a ribonucleoside 5'-triphosphate = RNA(n+1) + diphosphate</text>
        <dbReference type="Rhea" id="RHEA:21248"/>
        <dbReference type="Rhea" id="RHEA-COMP:14527"/>
        <dbReference type="Rhea" id="RHEA-COMP:17342"/>
        <dbReference type="ChEBI" id="CHEBI:33019"/>
        <dbReference type="ChEBI" id="CHEBI:61557"/>
        <dbReference type="ChEBI" id="CHEBI:140395"/>
        <dbReference type="EC" id="2.7.7.6"/>
    </reaction>
</comment>
<evidence type="ECO:0000313" key="15">
    <source>
        <dbReference type="Proteomes" id="UP000051139"/>
    </source>
</evidence>
<dbReference type="EMBL" id="JQCB01000002">
    <property type="protein sequence ID" value="KRN96885.1"/>
    <property type="molecule type" value="Genomic_DNA"/>
</dbReference>
<keyword evidence="7 11" id="KW-0804">Transcription</keyword>
<dbReference type="Gene3D" id="3.90.940.10">
    <property type="match status" value="1"/>
</dbReference>
<evidence type="ECO:0000256" key="6">
    <source>
        <dbReference type="ARBA" id="ARBA00022695"/>
    </source>
</evidence>
<dbReference type="Pfam" id="PF01192">
    <property type="entry name" value="RNA_pol_Rpb6"/>
    <property type="match status" value="1"/>
</dbReference>
<evidence type="ECO:0000313" key="13">
    <source>
        <dbReference type="EMBL" id="GEK28081.1"/>
    </source>
</evidence>
<feature type="region of interest" description="Disordered" evidence="12">
    <location>
        <begin position="59"/>
        <end position="78"/>
    </location>
</feature>
<keyword evidence="4 11" id="KW-0240">DNA-directed RNA polymerase</keyword>
<dbReference type="SMART" id="SM01409">
    <property type="entry name" value="RNA_pol_Rpb6"/>
    <property type="match status" value="1"/>
</dbReference>
<organism evidence="14 15">
    <name type="scientific">Furfurilactobacillus siliginis</name>
    <dbReference type="NCBI Taxonomy" id="348151"/>
    <lineage>
        <taxon>Bacteria</taxon>
        <taxon>Bacillati</taxon>
        <taxon>Bacillota</taxon>
        <taxon>Bacilli</taxon>
        <taxon>Lactobacillales</taxon>
        <taxon>Lactobacillaceae</taxon>
        <taxon>Furfurilactobacillus</taxon>
    </lineage>
</organism>
<dbReference type="GO" id="GO:0006351">
    <property type="term" value="P:DNA-templated transcription"/>
    <property type="evidence" value="ECO:0007669"/>
    <property type="project" value="UniProtKB-UniRule"/>
</dbReference>
<protein>
    <recommendedName>
        <fullName evidence="3 11">DNA-directed RNA polymerase subunit omega</fullName>
        <shortName evidence="11">RNAP omega subunit</shortName>
        <ecNumber evidence="2 11">2.7.7.6</ecNumber>
    </recommendedName>
    <alternativeName>
        <fullName evidence="11">RNA polymerase omega subunit</fullName>
    </alternativeName>
    <alternativeName>
        <fullName evidence="9 11">Transcriptase subunit omega</fullName>
    </alternativeName>
</protein>
<dbReference type="EMBL" id="BJUD01000004">
    <property type="protein sequence ID" value="GEK28081.1"/>
    <property type="molecule type" value="Genomic_DNA"/>
</dbReference>
<dbReference type="STRING" id="348151.IV55_GL000757"/>
<evidence type="ECO:0000256" key="11">
    <source>
        <dbReference type="HAMAP-Rule" id="MF_00366"/>
    </source>
</evidence>
<evidence type="ECO:0000256" key="5">
    <source>
        <dbReference type="ARBA" id="ARBA00022679"/>
    </source>
</evidence>
<comment type="function">
    <text evidence="8 11">Promotes RNA polymerase assembly. Latches the N- and C-terminal regions of the beta' subunit thereby facilitating its interaction with the beta and alpha subunits.</text>
</comment>
<dbReference type="GO" id="GO:0000428">
    <property type="term" value="C:DNA-directed RNA polymerase complex"/>
    <property type="evidence" value="ECO:0007669"/>
    <property type="project" value="UniProtKB-KW"/>
</dbReference>
<dbReference type="AlphaFoldDB" id="A0A0R2LAS6"/>
<evidence type="ECO:0000256" key="9">
    <source>
        <dbReference type="ARBA" id="ARBA00029924"/>
    </source>
</evidence>
<dbReference type="Proteomes" id="UP000051139">
    <property type="component" value="Unassembled WGS sequence"/>
</dbReference>
<name>A0A0R2LAS6_9LACO</name>
<dbReference type="EC" id="2.7.7.6" evidence="2 11"/>
<dbReference type="OrthoDB" id="9815459at2"/>
<comment type="similarity">
    <text evidence="1 11">Belongs to the RNA polymerase subunit omega family.</text>
</comment>
<dbReference type="HAMAP" id="MF_00366">
    <property type="entry name" value="RNApol_bact_RpoZ"/>
    <property type="match status" value="1"/>
</dbReference>
<keyword evidence="6 11" id="KW-0548">Nucleotidyltransferase</keyword>
<dbReference type="PANTHER" id="PTHR34476">
    <property type="entry name" value="DNA-DIRECTED RNA POLYMERASE SUBUNIT OMEGA"/>
    <property type="match status" value="1"/>
</dbReference>
<evidence type="ECO:0000256" key="8">
    <source>
        <dbReference type="ARBA" id="ARBA00024694"/>
    </source>
</evidence>
<evidence type="ECO:0000256" key="10">
    <source>
        <dbReference type="ARBA" id="ARBA00048552"/>
    </source>
</evidence>
<dbReference type="PATRIC" id="fig|348151.3.peg.777"/>
<reference evidence="13 16" key="2">
    <citation type="submission" date="2019-07" db="EMBL/GenBank/DDBJ databases">
        <title>Whole genome shotgun sequence of Lactobacillus siliginis NBRC 101315.</title>
        <authorList>
            <person name="Hosoyama A."/>
            <person name="Uohara A."/>
            <person name="Ohji S."/>
            <person name="Ichikawa N."/>
        </authorList>
    </citation>
    <scope>NUCLEOTIDE SEQUENCE [LARGE SCALE GENOMIC DNA]</scope>
    <source>
        <strain evidence="13 16">NBRC 101315</strain>
    </source>
</reference>